<dbReference type="InterPro" id="IPR007712">
    <property type="entry name" value="RelE/ParE_toxin"/>
</dbReference>
<reference evidence="3" key="1">
    <citation type="submission" date="2017-09" db="EMBL/GenBank/DDBJ databases">
        <authorList>
            <person name="Varghese N."/>
            <person name="Submissions S."/>
        </authorList>
    </citation>
    <scope>NUCLEOTIDE SEQUENCE [LARGE SCALE GENOMIC DNA]</scope>
    <source>
        <strain evidence="3">CGMCC 1.12641</strain>
    </source>
</reference>
<accession>A0A285X0V6</accession>
<organism evidence="2 3">
    <name type="scientific">Salinimicrobium sediminis</name>
    <dbReference type="NCBI Taxonomy" id="1343891"/>
    <lineage>
        <taxon>Bacteria</taxon>
        <taxon>Pseudomonadati</taxon>
        <taxon>Bacteroidota</taxon>
        <taxon>Flavobacteriia</taxon>
        <taxon>Flavobacteriales</taxon>
        <taxon>Flavobacteriaceae</taxon>
        <taxon>Salinimicrobium</taxon>
    </lineage>
</organism>
<dbReference type="InterPro" id="IPR035093">
    <property type="entry name" value="RelE/ParE_toxin_dom_sf"/>
</dbReference>
<sequence>MAYKVLISKEAEVELSVADCYFRTKDLEKAFRADLLKQLEFLEATPFSFQMRYKEVRIILFNHFNYSIHYIIKDQTVLILRILNQRQNF</sequence>
<dbReference type="Pfam" id="PF05016">
    <property type="entry name" value="ParE_toxin"/>
    <property type="match status" value="1"/>
</dbReference>
<proteinExistence type="predicted"/>
<keyword evidence="3" id="KW-1185">Reference proteome</keyword>
<dbReference type="Gene3D" id="3.30.2310.20">
    <property type="entry name" value="RelE-like"/>
    <property type="match status" value="1"/>
</dbReference>
<dbReference type="AlphaFoldDB" id="A0A285X0V6"/>
<name>A0A285X0V6_9FLAO</name>
<evidence type="ECO:0000313" key="3">
    <source>
        <dbReference type="Proteomes" id="UP000219193"/>
    </source>
</evidence>
<evidence type="ECO:0000256" key="1">
    <source>
        <dbReference type="ARBA" id="ARBA00022649"/>
    </source>
</evidence>
<gene>
    <name evidence="2" type="ORF">SAMN06296241_0520</name>
</gene>
<evidence type="ECO:0000313" key="2">
    <source>
        <dbReference type="EMBL" id="SOC79000.1"/>
    </source>
</evidence>
<dbReference type="RefSeq" id="WP_179670473.1">
    <property type="nucleotide sequence ID" value="NZ_OCMF01000001.1"/>
</dbReference>
<dbReference type="Proteomes" id="UP000219193">
    <property type="component" value="Unassembled WGS sequence"/>
</dbReference>
<dbReference type="EMBL" id="OCMF01000001">
    <property type="protein sequence ID" value="SOC79000.1"/>
    <property type="molecule type" value="Genomic_DNA"/>
</dbReference>
<protein>
    <submittedName>
        <fullName evidence="2">ParE toxin of type II toxin-antitoxin system, parDE</fullName>
    </submittedName>
</protein>
<keyword evidence="1" id="KW-1277">Toxin-antitoxin system</keyword>